<dbReference type="RefSeq" id="WP_021010132.1">
    <property type="nucleotide sequence ID" value="NZ_ASHR01000017.1"/>
</dbReference>
<comment type="caution">
    <text evidence="8">The sequence shown here is derived from an EMBL/GenBank/DDBJ whole genome shotgun (WGS) entry which is preliminary data.</text>
</comment>
<proteinExistence type="inferred from homology"/>
<evidence type="ECO:0000256" key="1">
    <source>
        <dbReference type="ARBA" id="ARBA00004651"/>
    </source>
</evidence>
<evidence type="ECO:0000256" key="6">
    <source>
        <dbReference type="ARBA" id="ARBA00023136"/>
    </source>
</evidence>
<dbReference type="NCBIfam" id="NF006521">
    <property type="entry name" value="PRK08965.1-5"/>
    <property type="match status" value="1"/>
</dbReference>
<keyword evidence="9" id="KW-1185">Reference proteome</keyword>
<gene>
    <name evidence="8" type="ORF">L332_09090</name>
</gene>
<comment type="subcellular location">
    <subcellularLocation>
        <location evidence="1">Cell membrane</location>
        <topology evidence="1">Multi-pass membrane protein</topology>
    </subcellularLocation>
</comment>
<evidence type="ECO:0000256" key="4">
    <source>
        <dbReference type="ARBA" id="ARBA00022692"/>
    </source>
</evidence>
<keyword evidence="5 7" id="KW-1133">Transmembrane helix</keyword>
<dbReference type="OrthoDB" id="3556991at2"/>
<evidence type="ECO:0000256" key="5">
    <source>
        <dbReference type="ARBA" id="ARBA00022989"/>
    </source>
</evidence>
<evidence type="ECO:0000256" key="3">
    <source>
        <dbReference type="ARBA" id="ARBA00022475"/>
    </source>
</evidence>
<sequence length="176" mass="19351">MNRPALRYRFSLPTTIGLAVIWMLLWGQPTIGAAVWGLLIALAIQLIFPLPDVPELDSFRPLGFLRLVLVTLRGLIVSSFQVAVKVLAFWRPTRNAIIRVPLRSDSIFITVITAELVTLVPGSVAIDAGEGWLLVHVFDAQDEPAIDRARASVLATEATVLRAFGTPEDRALLEED</sequence>
<dbReference type="EMBL" id="ASHR01000017">
    <property type="protein sequence ID" value="ERG64601.1"/>
    <property type="molecule type" value="Genomic_DNA"/>
</dbReference>
<organism evidence="8 9">
    <name type="scientific">Agrococcus pavilionensis RW1</name>
    <dbReference type="NCBI Taxonomy" id="1330458"/>
    <lineage>
        <taxon>Bacteria</taxon>
        <taxon>Bacillati</taxon>
        <taxon>Actinomycetota</taxon>
        <taxon>Actinomycetes</taxon>
        <taxon>Micrococcales</taxon>
        <taxon>Microbacteriaceae</taxon>
        <taxon>Agrococcus</taxon>
    </lineage>
</organism>
<name>U1MRL8_9MICO</name>
<dbReference type="PANTHER" id="PTHR34584:SF1">
    <property type="entry name" value="NA(+)_H(+) ANTIPORTER SUBUNIT E1"/>
    <property type="match status" value="1"/>
</dbReference>
<evidence type="ECO:0000313" key="9">
    <source>
        <dbReference type="Proteomes" id="UP000016462"/>
    </source>
</evidence>
<dbReference type="GO" id="GO:0005886">
    <property type="term" value="C:plasma membrane"/>
    <property type="evidence" value="ECO:0007669"/>
    <property type="project" value="UniProtKB-SubCell"/>
</dbReference>
<keyword evidence="6 7" id="KW-0472">Membrane</keyword>
<protein>
    <recommendedName>
        <fullName evidence="10">Cation:proton antiporter</fullName>
    </recommendedName>
</protein>
<keyword evidence="4 7" id="KW-0812">Transmembrane</keyword>
<dbReference type="Proteomes" id="UP000016462">
    <property type="component" value="Unassembled WGS sequence"/>
</dbReference>
<keyword evidence="3" id="KW-1003">Cell membrane</keyword>
<evidence type="ECO:0000313" key="8">
    <source>
        <dbReference type="EMBL" id="ERG64601.1"/>
    </source>
</evidence>
<dbReference type="InterPro" id="IPR002758">
    <property type="entry name" value="Cation_antiport_E"/>
</dbReference>
<dbReference type="AlphaFoldDB" id="U1MRL8"/>
<dbReference type="PANTHER" id="PTHR34584">
    <property type="entry name" value="NA(+)/H(+) ANTIPORTER SUBUNIT E1"/>
    <property type="match status" value="1"/>
</dbReference>
<feature type="transmembrane region" description="Helical" evidence="7">
    <location>
        <begin position="63"/>
        <end position="90"/>
    </location>
</feature>
<evidence type="ECO:0000256" key="2">
    <source>
        <dbReference type="ARBA" id="ARBA00006228"/>
    </source>
</evidence>
<dbReference type="Pfam" id="PF01899">
    <property type="entry name" value="MNHE"/>
    <property type="match status" value="1"/>
</dbReference>
<comment type="similarity">
    <text evidence="2">Belongs to the CPA3 antiporters (TC 2.A.63) subunit E family.</text>
</comment>
<evidence type="ECO:0000256" key="7">
    <source>
        <dbReference type="SAM" id="Phobius"/>
    </source>
</evidence>
<evidence type="ECO:0008006" key="10">
    <source>
        <dbReference type="Google" id="ProtNLM"/>
    </source>
</evidence>
<accession>U1MRL8</accession>
<dbReference type="GO" id="GO:0008324">
    <property type="term" value="F:monoatomic cation transmembrane transporter activity"/>
    <property type="evidence" value="ECO:0007669"/>
    <property type="project" value="InterPro"/>
</dbReference>
<reference evidence="8 9" key="1">
    <citation type="journal article" date="2013" name="Genome Announc.">
        <title>First draft genome sequence from a member of the genus agrococcus, isolated from modern microbialites.</title>
        <authorList>
            <person name="White R.A.III."/>
            <person name="Grassa C.J."/>
            <person name="Suttle C.A."/>
        </authorList>
    </citation>
    <scope>NUCLEOTIDE SEQUENCE [LARGE SCALE GENOMIC DNA]</scope>
    <source>
        <strain evidence="8 9">RW1</strain>
    </source>
</reference>